<name>A0A9Q3PV64_9BASI</name>
<dbReference type="AlphaFoldDB" id="A0A9Q3PV64"/>
<organism evidence="1 2">
    <name type="scientific">Austropuccinia psidii MF-1</name>
    <dbReference type="NCBI Taxonomy" id="1389203"/>
    <lineage>
        <taxon>Eukaryota</taxon>
        <taxon>Fungi</taxon>
        <taxon>Dikarya</taxon>
        <taxon>Basidiomycota</taxon>
        <taxon>Pucciniomycotina</taxon>
        <taxon>Pucciniomycetes</taxon>
        <taxon>Pucciniales</taxon>
        <taxon>Sphaerophragmiaceae</taxon>
        <taxon>Austropuccinia</taxon>
    </lineage>
</organism>
<proteinExistence type="predicted"/>
<accession>A0A9Q3PV64</accession>
<reference evidence="1" key="1">
    <citation type="submission" date="2021-03" db="EMBL/GenBank/DDBJ databases">
        <title>Draft genome sequence of rust myrtle Austropuccinia psidii MF-1, a brazilian biotype.</title>
        <authorList>
            <person name="Quecine M.C."/>
            <person name="Pachon D.M.R."/>
            <person name="Bonatelli M.L."/>
            <person name="Correr F.H."/>
            <person name="Franceschini L.M."/>
            <person name="Leite T.F."/>
            <person name="Margarido G.R.A."/>
            <person name="Almeida C.A."/>
            <person name="Ferrarezi J.A."/>
            <person name="Labate C.A."/>
        </authorList>
    </citation>
    <scope>NUCLEOTIDE SEQUENCE</scope>
    <source>
        <strain evidence="1">MF-1</strain>
    </source>
</reference>
<comment type="caution">
    <text evidence="1">The sequence shown here is derived from an EMBL/GenBank/DDBJ whole genome shotgun (WGS) entry which is preliminary data.</text>
</comment>
<evidence type="ECO:0000313" key="1">
    <source>
        <dbReference type="EMBL" id="MBW0573547.1"/>
    </source>
</evidence>
<dbReference type="Proteomes" id="UP000765509">
    <property type="component" value="Unassembled WGS sequence"/>
</dbReference>
<keyword evidence="2" id="KW-1185">Reference proteome</keyword>
<sequence length="120" mass="14315">MVTSQQLQPVANSRRRREDQLPLLFAEAQSFHQRELWPIQVTREDPNISNNGHNALAQLFIRVYRDSRKVITYANDRMIPGTASEEMASKFEWYEDKLINYFQRDYDNLGRDNYFPDPFL</sequence>
<evidence type="ECO:0000313" key="2">
    <source>
        <dbReference type="Proteomes" id="UP000765509"/>
    </source>
</evidence>
<protein>
    <submittedName>
        <fullName evidence="1">Uncharacterized protein</fullName>
    </submittedName>
</protein>
<dbReference type="EMBL" id="AVOT02092322">
    <property type="protein sequence ID" value="MBW0573547.1"/>
    <property type="molecule type" value="Genomic_DNA"/>
</dbReference>
<gene>
    <name evidence="1" type="ORF">O181_113262</name>
</gene>